<feature type="transmembrane region" description="Helical" evidence="1">
    <location>
        <begin position="12"/>
        <end position="32"/>
    </location>
</feature>
<dbReference type="PROSITE" id="PS50887">
    <property type="entry name" value="GGDEF"/>
    <property type="match status" value="1"/>
</dbReference>
<accession>A0ABT0XZ31</accession>
<reference evidence="3 4" key="1">
    <citation type="submission" date="2022-06" db="EMBL/GenBank/DDBJ databases">
        <title>Actinoplanes abujensis sp. nov., isolated from Nigerian arid soil.</title>
        <authorList>
            <person name="Ding P."/>
        </authorList>
    </citation>
    <scope>NUCLEOTIDE SEQUENCE [LARGE SCALE GENOMIC DNA]</scope>
    <source>
        <strain evidence="4">TRM88002</strain>
    </source>
</reference>
<evidence type="ECO:0000259" key="2">
    <source>
        <dbReference type="PROSITE" id="PS50887"/>
    </source>
</evidence>
<keyword evidence="1" id="KW-0472">Membrane</keyword>
<sequence length="425" mass="44518">MGRRRAESAFMPRVRNLVVGSGLVVAAALLLFEHTWIDIARAVTILALLLAVLRLRAERDADRRALRRSAAREQVLSELGTALIHTTDPAEVRRLAVGAAGTLLAECPGARATILEIGEDAFTVTEAAGAHADAPRGRRLPAARVRSDALRGRTAPAAGANSELIDRLLAGAVVVVRNPDELGCAGLEPAADCLFTLLPLTGGDRFSGVLAVRAEGELPAEVLPSLQALRGLVALALAGIALTAELTDRALRDPLTGLGNRAMLRERIGEALARSKRTGRPVGALLLDLNGFKQVNDLHGHNVGDRLLQAVAERLRGSVREQDTVGRLGADEFVVITEDLTSARDALTVAGRIVAALDETIPAGARRLRTPASVGVALSHAGLSGPDDLLRLADAAMHEAKRRGGGFLLHGAPAAQPLSPAAQPL</sequence>
<dbReference type="InterPro" id="IPR052163">
    <property type="entry name" value="DGC-Regulatory_Protein"/>
</dbReference>
<keyword evidence="1" id="KW-0812">Transmembrane</keyword>
<name>A0ABT0XZ31_9ACTN</name>
<dbReference type="PANTHER" id="PTHR46663">
    <property type="entry name" value="DIGUANYLATE CYCLASE DGCT-RELATED"/>
    <property type="match status" value="1"/>
</dbReference>
<organism evidence="3 4">
    <name type="scientific">Paractinoplanes hotanensis</name>
    <dbReference type="NCBI Taxonomy" id="2906497"/>
    <lineage>
        <taxon>Bacteria</taxon>
        <taxon>Bacillati</taxon>
        <taxon>Actinomycetota</taxon>
        <taxon>Actinomycetes</taxon>
        <taxon>Micromonosporales</taxon>
        <taxon>Micromonosporaceae</taxon>
        <taxon>Paractinoplanes</taxon>
    </lineage>
</organism>
<keyword evidence="1" id="KW-1133">Transmembrane helix</keyword>
<dbReference type="SMART" id="SM00267">
    <property type="entry name" value="GGDEF"/>
    <property type="match status" value="1"/>
</dbReference>
<evidence type="ECO:0000256" key="1">
    <source>
        <dbReference type="SAM" id="Phobius"/>
    </source>
</evidence>
<evidence type="ECO:0000313" key="4">
    <source>
        <dbReference type="Proteomes" id="UP001523216"/>
    </source>
</evidence>
<dbReference type="NCBIfam" id="TIGR00254">
    <property type="entry name" value="GGDEF"/>
    <property type="match status" value="1"/>
</dbReference>
<proteinExistence type="predicted"/>
<dbReference type="CDD" id="cd01949">
    <property type="entry name" value="GGDEF"/>
    <property type="match status" value="1"/>
</dbReference>
<protein>
    <submittedName>
        <fullName evidence="3">GGDEF domain-containing protein</fullName>
    </submittedName>
</protein>
<dbReference type="PANTHER" id="PTHR46663:SF2">
    <property type="entry name" value="GGDEF DOMAIN-CONTAINING PROTEIN"/>
    <property type="match status" value="1"/>
</dbReference>
<comment type="caution">
    <text evidence="3">The sequence shown here is derived from an EMBL/GenBank/DDBJ whole genome shotgun (WGS) entry which is preliminary data.</text>
</comment>
<dbReference type="InterPro" id="IPR000160">
    <property type="entry name" value="GGDEF_dom"/>
</dbReference>
<feature type="domain" description="GGDEF" evidence="2">
    <location>
        <begin position="280"/>
        <end position="413"/>
    </location>
</feature>
<keyword evidence="4" id="KW-1185">Reference proteome</keyword>
<dbReference type="Gene3D" id="3.30.70.270">
    <property type="match status" value="1"/>
</dbReference>
<dbReference type="Proteomes" id="UP001523216">
    <property type="component" value="Unassembled WGS sequence"/>
</dbReference>
<dbReference type="Pfam" id="PF00990">
    <property type="entry name" value="GGDEF"/>
    <property type="match status" value="1"/>
</dbReference>
<evidence type="ECO:0000313" key="3">
    <source>
        <dbReference type="EMBL" id="MCM4079048.1"/>
    </source>
</evidence>
<dbReference type="InterPro" id="IPR043128">
    <property type="entry name" value="Rev_trsase/Diguanyl_cyclase"/>
</dbReference>
<dbReference type="RefSeq" id="WP_251798931.1">
    <property type="nucleotide sequence ID" value="NZ_JAMQOL010000019.1"/>
</dbReference>
<dbReference type="EMBL" id="JAMQOL010000019">
    <property type="protein sequence ID" value="MCM4079048.1"/>
    <property type="molecule type" value="Genomic_DNA"/>
</dbReference>
<gene>
    <name evidence="3" type="ORF">LXN57_15860</name>
</gene>
<dbReference type="InterPro" id="IPR029787">
    <property type="entry name" value="Nucleotide_cyclase"/>
</dbReference>
<dbReference type="SUPFAM" id="SSF55073">
    <property type="entry name" value="Nucleotide cyclase"/>
    <property type="match status" value="1"/>
</dbReference>